<feature type="transmembrane region" description="Helical" evidence="6">
    <location>
        <begin position="291"/>
        <end position="309"/>
    </location>
</feature>
<evidence type="ECO:0000256" key="3">
    <source>
        <dbReference type="ARBA" id="ARBA00022692"/>
    </source>
</evidence>
<protein>
    <submittedName>
        <fullName evidence="8">MFS transporter</fullName>
    </submittedName>
</protein>
<organism evidence="8 9">
    <name type="scientific">Gordonia liuliyuniae</name>
    <dbReference type="NCBI Taxonomy" id="2911517"/>
    <lineage>
        <taxon>Bacteria</taxon>
        <taxon>Bacillati</taxon>
        <taxon>Actinomycetota</taxon>
        <taxon>Actinomycetes</taxon>
        <taxon>Mycobacteriales</taxon>
        <taxon>Gordoniaceae</taxon>
        <taxon>Gordonia</taxon>
    </lineage>
</organism>
<comment type="caution">
    <text evidence="8">The sequence shown here is derived from an EMBL/GenBank/DDBJ whole genome shotgun (WGS) entry which is preliminary data.</text>
</comment>
<feature type="transmembrane region" description="Helical" evidence="6">
    <location>
        <begin position="117"/>
        <end position="139"/>
    </location>
</feature>
<keyword evidence="3 6" id="KW-0812">Transmembrane</keyword>
<dbReference type="SUPFAM" id="SSF103473">
    <property type="entry name" value="MFS general substrate transporter"/>
    <property type="match status" value="1"/>
</dbReference>
<feature type="transmembrane region" description="Helical" evidence="6">
    <location>
        <begin position="345"/>
        <end position="367"/>
    </location>
</feature>
<evidence type="ECO:0000256" key="5">
    <source>
        <dbReference type="ARBA" id="ARBA00023136"/>
    </source>
</evidence>
<evidence type="ECO:0000256" key="4">
    <source>
        <dbReference type="ARBA" id="ARBA00022989"/>
    </source>
</evidence>
<evidence type="ECO:0000259" key="7">
    <source>
        <dbReference type="PROSITE" id="PS50850"/>
    </source>
</evidence>
<dbReference type="InterPro" id="IPR011701">
    <property type="entry name" value="MFS"/>
</dbReference>
<feature type="transmembrane region" description="Helical" evidence="6">
    <location>
        <begin position="379"/>
        <end position="399"/>
    </location>
</feature>
<reference evidence="8 9" key="1">
    <citation type="submission" date="2022-01" db="EMBL/GenBank/DDBJ databases">
        <authorList>
            <person name="Huang Y."/>
        </authorList>
    </citation>
    <scope>NUCLEOTIDE SEQUENCE [LARGE SCALE GENOMIC DNA]</scope>
    <source>
        <strain evidence="8 9">HY366</strain>
    </source>
</reference>
<feature type="transmembrane region" description="Helical" evidence="6">
    <location>
        <begin position="411"/>
        <end position="430"/>
    </location>
</feature>
<keyword evidence="2" id="KW-0813">Transport</keyword>
<feature type="transmembrane region" description="Helical" evidence="6">
    <location>
        <begin position="185"/>
        <end position="207"/>
    </location>
</feature>
<dbReference type="EMBL" id="JAKKOR010000008">
    <property type="protein sequence ID" value="MCF8589010.1"/>
    <property type="molecule type" value="Genomic_DNA"/>
</dbReference>
<evidence type="ECO:0000313" key="9">
    <source>
        <dbReference type="Proteomes" id="UP001200110"/>
    </source>
</evidence>
<accession>A0ABS9ITW6</accession>
<keyword evidence="9" id="KW-1185">Reference proteome</keyword>
<dbReference type="InterPro" id="IPR020846">
    <property type="entry name" value="MFS_dom"/>
</dbReference>
<evidence type="ECO:0000256" key="2">
    <source>
        <dbReference type="ARBA" id="ARBA00022448"/>
    </source>
</evidence>
<proteinExistence type="predicted"/>
<evidence type="ECO:0000256" key="6">
    <source>
        <dbReference type="SAM" id="Phobius"/>
    </source>
</evidence>
<evidence type="ECO:0000256" key="1">
    <source>
        <dbReference type="ARBA" id="ARBA00004651"/>
    </source>
</evidence>
<comment type="subcellular location">
    <subcellularLocation>
        <location evidence="1">Cell membrane</location>
        <topology evidence="1">Multi-pass membrane protein</topology>
    </subcellularLocation>
</comment>
<feature type="transmembrane region" description="Helical" evidence="6">
    <location>
        <begin position="23"/>
        <end position="40"/>
    </location>
</feature>
<feature type="transmembrane region" description="Helical" evidence="6">
    <location>
        <begin position="151"/>
        <end position="173"/>
    </location>
</feature>
<dbReference type="PANTHER" id="PTHR43791">
    <property type="entry name" value="PERMEASE-RELATED"/>
    <property type="match status" value="1"/>
</dbReference>
<evidence type="ECO:0000313" key="8">
    <source>
        <dbReference type="EMBL" id="MCF8589010.1"/>
    </source>
</evidence>
<keyword evidence="5 6" id="KW-0472">Membrane</keyword>
<dbReference type="Proteomes" id="UP001200110">
    <property type="component" value="Unassembled WGS sequence"/>
</dbReference>
<sequence>MDATTASAQAAEAALGRSTIRKVAFRVMPLVMLLYIFNYMDRTNISYAQLGMEDDLGITAATFGAVSSIFFLAYVVFEIPSNMALKKFGARIWLARIAVSWGIVTVVLGFVNSVTHLYIVRILLGIAEAGLYPGLLLYLTFWFRQRERGRAIAAMAMAQPIAMILGSFTGGLILDHIHWLDMSSWRWVFILQGLPAIILGVIIFFYLPDTPSKARFLTKAEAAWLEGEITSEYPDGREEESVKEQLSAIKKPKILHLAFANLFAACGLYGFTFFLPQIIKQMNPEYSATNIGFLGTLPFLVGAIGMVLIARFSDRTGERKFHTIAPLLLAALGLFGTIQSVGTPALAMVFLSMTAIGVLGYLAPYWAMASQVLSKKETVVGLAAINTIAALGGFFGPYVIGQNASADDVTIGLYFPIGCLILSGIMLAFVKVPKMVDGARTGGDRTTADADRATNQA</sequence>
<keyword evidence="4 6" id="KW-1133">Transmembrane helix</keyword>
<gene>
    <name evidence="8" type="ORF">L5G33_11115</name>
</gene>
<dbReference type="PANTHER" id="PTHR43791:SF36">
    <property type="entry name" value="TRANSPORTER, PUTATIVE (AFU_ORTHOLOGUE AFUA_6G08340)-RELATED"/>
    <property type="match status" value="1"/>
</dbReference>
<feature type="transmembrane region" description="Helical" evidence="6">
    <location>
        <begin position="92"/>
        <end position="111"/>
    </location>
</feature>
<feature type="transmembrane region" description="Helical" evidence="6">
    <location>
        <begin position="254"/>
        <end position="279"/>
    </location>
</feature>
<dbReference type="Gene3D" id="1.20.1250.20">
    <property type="entry name" value="MFS general substrate transporter like domains"/>
    <property type="match status" value="2"/>
</dbReference>
<dbReference type="Pfam" id="PF07690">
    <property type="entry name" value="MFS_1"/>
    <property type="match status" value="1"/>
</dbReference>
<dbReference type="CDD" id="cd17319">
    <property type="entry name" value="MFS_ExuT_GudP_like"/>
    <property type="match status" value="1"/>
</dbReference>
<feature type="transmembrane region" description="Helical" evidence="6">
    <location>
        <begin position="60"/>
        <end position="80"/>
    </location>
</feature>
<feature type="domain" description="Major facilitator superfamily (MFS) profile" evidence="7">
    <location>
        <begin position="27"/>
        <end position="436"/>
    </location>
</feature>
<dbReference type="InterPro" id="IPR036259">
    <property type="entry name" value="MFS_trans_sf"/>
</dbReference>
<dbReference type="PROSITE" id="PS50850">
    <property type="entry name" value="MFS"/>
    <property type="match status" value="1"/>
</dbReference>
<name>A0ABS9ITW6_9ACTN</name>
<feature type="transmembrane region" description="Helical" evidence="6">
    <location>
        <begin position="321"/>
        <end position="339"/>
    </location>
</feature>
<dbReference type="RefSeq" id="WP_236998252.1">
    <property type="nucleotide sequence ID" value="NZ_JAKKOR010000008.1"/>
</dbReference>